<dbReference type="CDD" id="cd06442">
    <property type="entry name" value="DPM1_like"/>
    <property type="match status" value="1"/>
</dbReference>
<evidence type="ECO:0000256" key="4">
    <source>
        <dbReference type="ARBA" id="ARBA00022679"/>
    </source>
</evidence>
<comment type="subcellular location">
    <subcellularLocation>
        <location evidence="1">Membrane</location>
        <topology evidence="1">Multi-pass membrane protein</topology>
    </subcellularLocation>
</comment>
<comment type="similarity">
    <text evidence="2">Belongs to the glycosyltransferase 2 family.</text>
</comment>
<feature type="domain" description="Glycosyltransferase 2-like" evidence="9">
    <location>
        <begin position="5"/>
        <end position="141"/>
    </location>
</feature>
<evidence type="ECO:0000259" key="9">
    <source>
        <dbReference type="Pfam" id="PF00535"/>
    </source>
</evidence>
<evidence type="ECO:0000256" key="3">
    <source>
        <dbReference type="ARBA" id="ARBA00022676"/>
    </source>
</evidence>
<dbReference type="SUPFAM" id="SSF53448">
    <property type="entry name" value="Nucleotide-diphospho-sugar transferases"/>
    <property type="match status" value="1"/>
</dbReference>
<keyword evidence="4 11" id="KW-0808">Transferase</keyword>
<sequence>MKIIVIIPTYNEVDNITRLIPALAEEFKKMPQHEFGILVVDDSSPDGTADAVNKMSLEYPFVHLLLQKEKKGLGVAYTNAFKKAMNELDAEVLIEMDADFQHDPADVLRMVQEIDNGADYVIGSRFTKGGSIPQNWALYRKLLSVGGNLFSKAVLGIFSVNDFTTGFKASRVHGFVDKIDLDDVLSQGFAYKMDLLHKMYKAGAKIREIPIVFGMRDRGDSKMERNNPIESLKVVLTISVRENKSFIKFLAVGFLGLFTDLGLFNLLRITLLSSQHASATAGFFAMVVTFTFNNLWSFGDRRITSVSKTIKSFVVYGLFSYMPIIFRSWLVKTSIATFGDTFLVANTAFMVGVMIGLVWNFTIYSKIIWKNKKAT</sequence>
<keyword evidence="3 11" id="KW-0328">Glycosyltransferase</keyword>
<reference evidence="11 12" key="1">
    <citation type="journal article" date="2015" name="Nature">
        <title>rRNA introns, odd ribosomes, and small enigmatic genomes across a large radiation of phyla.</title>
        <authorList>
            <person name="Brown C.T."/>
            <person name="Hug L.A."/>
            <person name="Thomas B.C."/>
            <person name="Sharon I."/>
            <person name="Castelle C.J."/>
            <person name="Singh A."/>
            <person name="Wilkins M.J."/>
            <person name="Williams K.H."/>
            <person name="Banfield J.F."/>
        </authorList>
    </citation>
    <scope>NUCLEOTIDE SEQUENCE [LARGE SCALE GENOMIC DNA]</scope>
</reference>
<feature type="transmembrane region" description="Helical" evidence="8">
    <location>
        <begin position="310"/>
        <end position="330"/>
    </location>
</feature>
<name>A0A0G0XAR4_UNCKA</name>
<feature type="transmembrane region" description="Helical" evidence="8">
    <location>
        <begin position="279"/>
        <end position="298"/>
    </location>
</feature>
<organism evidence="11 12">
    <name type="scientific">candidate division WWE3 bacterium GW2011_GWC1_41_7</name>
    <dbReference type="NCBI Taxonomy" id="1619119"/>
    <lineage>
        <taxon>Bacteria</taxon>
        <taxon>Katanobacteria</taxon>
    </lineage>
</organism>
<dbReference type="EMBL" id="LCBX01000002">
    <property type="protein sequence ID" value="KKS21467.1"/>
    <property type="molecule type" value="Genomic_DNA"/>
</dbReference>
<dbReference type="GO" id="GO:0004582">
    <property type="term" value="F:dolichyl-phosphate beta-D-mannosyltransferase activity"/>
    <property type="evidence" value="ECO:0007669"/>
    <property type="project" value="UniProtKB-EC"/>
</dbReference>
<comment type="caution">
    <text evidence="11">The sequence shown here is derived from an EMBL/GenBank/DDBJ whole genome shotgun (WGS) entry which is preliminary data.</text>
</comment>
<dbReference type="InterPro" id="IPR007267">
    <property type="entry name" value="GtrA_DPMS_TM"/>
</dbReference>
<evidence type="ECO:0000256" key="6">
    <source>
        <dbReference type="ARBA" id="ARBA00022989"/>
    </source>
</evidence>
<evidence type="ECO:0000259" key="10">
    <source>
        <dbReference type="Pfam" id="PF04138"/>
    </source>
</evidence>
<dbReference type="AlphaFoldDB" id="A0A0G0XAR4"/>
<feature type="transmembrane region" description="Helical" evidence="8">
    <location>
        <begin position="246"/>
        <end position="267"/>
    </location>
</feature>
<evidence type="ECO:0000256" key="8">
    <source>
        <dbReference type="SAM" id="Phobius"/>
    </source>
</evidence>
<evidence type="ECO:0000256" key="7">
    <source>
        <dbReference type="ARBA" id="ARBA00023136"/>
    </source>
</evidence>
<evidence type="ECO:0000313" key="11">
    <source>
        <dbReference type="EMBL" id="KKS21467.1"/>
    </source>
</evidence>
<dbReference type="Proteomes" id="UP000034507">
    <property type="component" value="Unassembled WGS sequence"/>
</dbReference>
<dbReference type="Pfam" id="PF00535">
    <property type="entry name" value="Glycos_transf_2"/>
    <property type="match status" value="1"/>
</dbReference>
<proteinExistence type="inferred from homology"/>
<evidence type="ECO:0000256" key="5">
    <source>
        <dbReference type="ARBA" id="ARBA00022692"/>
    </source>
</evidence>
<dbReference type="InterPro" id="IPR001173">
    <property type="entry name" value="Glyco_trans_2-like"/>
</dbReference>
<keyword evidence="6 8" id="KW-1133">Transmembrane helix</keyword>
<dbReference type="PANTHER" id="PTHR43398:SF1">
    <property type="entry name" value="DOLICHOL-PHOSPHATE MANNOSYLTRANSFERASE SUBUNIT 1"/>
    <property type="match status" value="1"/>
</dbReference>
<dbReference type="Gene3D" id="3.90.550.10">
    <property type="entry name" value="Spore Coat Polysaccharide Biosynthesis Protein SpsA, Chain A"/>
    <property type="match status" value="1"/>
</dbReference>
<accession>A0A0G0XAR4</accession>
<dbReference type="PANTHER" id="PTHR43398">
    <property type="entry name" value="DOLICHOL-PHOSPHATE MANNOSYLTRANSFERASE SUBUNIT 1"/>
    <property type="match status" value="1"/>
</dbReference>
<evidence type="ECO:0000256" key="2">
    <source>
        <dbReference type="ARBA" id="ARBA00006739"/>
    </source>
</evidence>
<dbReference type="GO" id="GO:0009247">
    <property type="term" value="P:glycolipid biosynthetic process"/>
    <property type="evidence" value="ECO:0007669"/>
    <property type="project" value="TreeGrafter"/>
</dbReference>
<feature type="domain" description="GtrA/DPMS transmembrane" evidence="10">
    <location>
        <begin position="248"/>
        <end position="369"/>
    </location>
</feature>
<evidence type="ECO:0000313" key="12">
    <source>
        <dbReference type="Proteomes" id="UP000034507"/>
    </source>
</evidence>
<dbReference type="FunFam" id="3.90.550.10:FF:000122">
    <property type="entry name" value="Dolichol-phosphate mannosyltransferase subunit 1"/>
    <property type="match status" value="1"/>
</dbReference>
<dbReference type="EC" id="2.4.1.83" evidence="11"/>
<feature type="transmembrane region" description="Helical" evidence="8">
    <location>
        <begin position="342"/>
        <end position="363"/>
    </location>
</feature>
<dbReference type="GO" id="GO:0016020">
    <property type="term" value="C:membrane"/>
    <property type="evidence" value="ECO:0007669"/>
    <property type="project" value="UniProtKB-SubCell"/>
</dbReference>
<protein>
    <submittedName>
        <fullName evidence="11">Dolichyl-phosphate beta-D-mannosyltransferase, dolichol-phosphate mannosyltransferase</fullName>
        <ecNumber evidence="11">2.4.1.83</ecNumber>
    </submittedName>
</protein>
<gene>
    <name evidence="11" type="ORF">UU77_C0002G0018</name>
</gene>
<dbReference type="InterPro" id="IPR029044">
    <property type="entry name" value="Nucleotide-diphossugar_trans"/>
</dbReference>
<evidence type="ECO:0000256" key="1">
    <source>
        <dbReference type="ARBA" id="ARBA00004141"/>
    </source>
</evidence>
<keyword evidence="7 8" id="KW-0472">Membrane</keyword>
<dbReference type="GO" id="GO:0000271">
    <property type="term" value="P:polysaccharide biosynthetic process"/>
    <property type="evidence" value="ECO:0007669"/>
    <property type="project" value="InterPro"/>
</dbReference>
<dbReference type="InterPro" id="IPR039528">
    <property type="entry name" value="DPM1-like"/>
</dbReference>
<keyword evidence="5 8" id="KW-0812">Transmembrane</keyword>
<dbReference type="Pfam" id="PF04138">
    <property type="entry name" value="GtrA_DPMS_TM"/>
    <property type="match status" value="1"/>
</dbReference>